<dbReference type="InterPro" id="IPR032675">
    <property type="entry name" value="LRR_dom_sf"/>
</dbReference>
<keyword evidence="11" id="KW-0325">Glycoprotein</keyword>
<evidence type="ECO:0000256" key="10">
    <source>
        <dbReference type="ARBA" id="ARBA00023170"/>
    </source>
</evidence>
<dbReference type="InterPro" id="IPR046956">
    <property type="entry name" value="RLP23-like"/>
</dbReference>
<dbReference type="AlphaFoldDB" id="A0A6D2L1L3"/>
<dbReference type="Pfam" id="PF08263">
    <property type="entry name" value="LRRNT_2"/>
    <property type="match status" value="1"/>
</dbReference>
<gene>
    <name evidence="17" type="ORF">MERR_LOCUS45888</name>
</gene>
<evidence type="ECO:0000256" key="3">
    <source>
        <dbReference type="ARBA" id="ARBA00022475"/>
    </source>
</evidence>
<dbReference type="SMART" id="SM00365">
    <property type="entry name" value="LRR_SD22"/>
    <property type="match status" value="4"/>
</dbReference>
<feature type="region of interest" description="Disordered" evidence="12">
    <location>
        <begin position="845"/>
        <end position="864"/>
    </location>
</feature>
<evidence type="ECO:0000256" key="12">
    <source>
        <dbReference type="SAM" id="MobiDB-lite"/>
    </source>
</evidence>
<keyword evidence="8 13" id="KW-1133">Transmembrane helix</keyword>
<keyword evidence="7" id="KW-0677">Repeat</keyword>
<evidence type="ECO:0000256" key="14">
    <source>
        <dbReference type="SAM" id="SignalP"/>
    </source>
</evidence>
<keyword evidence="6 14" id="KW-0732">Signal</keyword>
<feature type="domain" description="Disease resistance R13L4/SHOC-2-like LRR" evidence="16">
    <location>
        <begin position="114"/>
        <end position="221"/>
    </location>
</feature>
<keyword evidence="4" id="KW-0433">Leucine-rich repeat</keyword>
<feature type="domain" description="Leucine-rich repeat-containing N-terminal plant-type" evidence="15">
    <location>
        <begin position="41"/>
        <end position="89"/>
    </location>
</feature>
<evidence type="ECO:0000256" key="11">
    <source>
        <dbReference type="ARBA" id="ARBA00023180"/>
    </source>
</evidence>
<dbReference type="FunFam" id="3.80.10.10:FF:000275">
    <property type="entry name" value="Leucine-rich repeat receptor-like protein kinase"/>
    <property type="match status" value="1"/>
</dbReference>
<dbReference type="InterPro" id="IPR055414">
    <property type="entry name" value="LRR_R13L4/SHOC2-like"/>
</dbReference>
<dbReference type="SUPFAM" id="SSF52058">
    <property type="entry name" value="L domain-like"/>
    <property type="match status" value="2"/>
</dbReference>
<dbReference type="Pfam" id="PF23598">
    <property type="entry name" value="LRR_14"/>
    <property type="match status" value="1"/>
</dbReference>
<evidence type="ECO:0000256" key="7">
    <source>
        <dbReference type="ARBA" id="ARBA00022737"/>
    </source>
</evidence>
<dbReference type="PANTHER" id="PTHR48061:SF46">
    <property type="entry name" value="LEUCINE-RICH REPEAT-CONTAINING N-TERMINAL PLANT-TYPE DOMAIN-CONTAINING PROTEIN"/>
    <property type="match status" value="1"/>
</dbReference>
<dbReference type="GO" id="GO:0005886">
    <property type="term" value="C:plasma membrane"/>
    <property type="evidence" value="ECO:0007669"/>
    <property type="project" value="UniProtKB-SubCell"/>
</dbReference>
<evidence type="ECO:0000256" key="6">
    <source>
        <dbReference type="ARBA" id="ARBA00022729"/>
    </source>
</evidence>
<evidence type="ECO:0000256" key="5">
    <source>
        <dbReference type="ARBA" id="ARBA00022692"/>
    </source>
</evidence>
<dbReference type="PANTHER" id="PTHR48061">
    <property type="entry name" value="LEUCINE-RICH REPEAT RECEPTOR PROTEIN KINASE EMS1-LIKE-RELATED"/>
    <property type="match status" value="1"/>
</dbReference>
<feature type="compositionally biased region" description="Basic and acidic residues" evidence="12">
    <location>
        <begin position="845"/>
        <end position="855"/>
    </location>
</feature>
<evidence type="ECO:0000256" key="13">
    <source>
        <dbReference type="SAM" id="Phobius"/>
    </source>
</evidence>
<accession>A0A6D2L1L3</accession>
<comment type="subcellular location">
    <subcellularLocation>
        <location evidence="1">Cell membrane</location>
        <topology evidence="1">Single-pass type I membrane protein</topology>
    </subcellularLocation>
</comment>
<evidence type="ECO:0000259" key="15">
    <source>
        <dbReference type="Pfam" id="PF08263"/>
    </source>
</evidence>
<evidence type="ECO:0000256" key="1">
    <source>
        <dbReference type="ARBA" id="ARBA00004251"/>
    </source>
</evidence>
<comment type="similarity">
    <text evidence="2">Belongs to the RLP family.</text>
</comment>
<feature type="chain" id="PRO_5025419044" evidence="14">
    <location>
        <begin position="32"/>
        <end position="917"/>
    </location>
</feature>
<dbReference type="SMART" id="SM00369">
    <property type="entry name" value="LRR_TYP"/>
    <property type="match status" value="11"/>
</dbReference>
<dbReference type="FunFam" id="3.80.10.10:FF:000111">
    <property type="entry name" value="LRR receptor-like serine/threonine-protein kinase ERECTA"/>
    <property type="match status" value="1"/>
</dbReference>
<dbReference type="InterPro" id="IPR001611">
    <property type="entry name" value="Leu-rich_rpt"/>
</dbReference>
<dbReference type="FunFam" id="3.80.10.10:FF:000095">
    <property type="entry name" value="LRR receptor-like serine/threonine-protein kinase GSO1"/>
    <property type="match status" value="2"/>
</dbReference>
<feature type="transmembrane region" description="Helical" evidence="13">
    <location>
        <begin position="866"/>
        <end position="891"/>
    </location>
</feature>
<keyword evidence="3" id="KW-1003">Cell membrane</keyword>
<keyword evidence="18" id="KW-1185">Reference proteome</keyword>
<evidence type="ECO:0000313" key="17">
    <source>
        <dbReference type="EMBL" id="CAA7058652.1"/>
    </source>
</evidence>
<dbReference type="Proteomes" id="UP000467841">
    <property type="component" value="Unassembled WGS sequence"/>
</dbReference>
<comment type="caution">
    <text evidence="17">The sequence shown here is derived from an EMBL/GenBank/DDBJ whole genome shotgun (WGS) entry which is preliminary data.</text>
</comment>
<keyword evidence="10" id="KW-0675">Receptor</keyword>
<dbReference type="PROSITE" id="PS51450">
    <property type="entry name" value="LRR"/>
    <property type="match status" value="1"/>
</dbReference>
<evidence type="ECO:0000256" key="4">
    <source>
        <dbReference type="ARBA" id="ARBA00022614"/>
    </source>
</evidence>
<evidence type="ECO:0000313" key="18">
    <source>
        <dbReference type="Proteomes" id="UP000467841"/>
    </source>
</evidence>
<dbReference type="InterPro" id="IPR003591">
    <property type="entry name" value="Leu-rich_rpt_typical-subtyp"/>
</dbReference>
<reference evidence="17" key="1">
    <citation type="submission" date="2020-01" db="EMBL/GenBank/DDBJ databases">
        <authorList>
            <person name="Mishra B."/>
        </authorList>
    </citation>
    <scope>NUCLEOTIDE SEQUENCE [LARGE SCALE GENOMIC DNA]</scope>
</reference>
<sequence>MQKESWNSMSIILVTLSFLFVFFFSSQDVFSAPSSRHLCLPEQRDALLEFKNEFEIGELSRYCYSVGQPKTESWVNNNDCCSWDGVACDTKSGEVVELDLHCSRLHGMFRSNSKLFRIQSLRSLDLSRNDLSGQIHWSIGNFSHLTTLDLSNNYFSGRIPASTGNLSHLTSLNLDYNSFDGEIPSSLGNLSHLTFLHLDGNNLVGEIPSSLGNLSHLTSLYLDFNNFDGEIPSSLGSLSNLTYLSLKLTNLVGEIPSSFGSLNNLYYLDVDYNKLSGSFPLPLLNLTKLSALSLSDNQFTGTLPSSLFTLASLDFLNLRNNQFNGTLELGNISSSSKLKGLFLGNNNFVGSIPTSLSKLVNLDTLDLSFLNTQGPIDFNIFSHLKSLEELDISDMNTTTTIDLNAILSVLKRLRILDLSGNHVSAINNISVSDPSSRSIMGLSLSGCGITEFPEFLRTEHEIWSLDISNNRIKGQVPGWLWTLPHLYYVDLSSNSLTGFERSTKHRLSTVPEPSMKDLLGSNNNFSGNIPSFLCMFKSLRVLDLSNNNFNGSIPRCMGNFIKRSLLVLKLGDNQLSGKMPDIFLSGSNLTSLNVAHNQLVGKLPRSLSSCSSLEVLNVEHNKINDTFPFWLESLQQLQVLALHSNKFHGSLQYHPKVASPFPQLRIIDISYNSFTGVLPSDFFMYWSAMSKEGDRSKLKYIGGDNTLYRESLVLMNKGVELTYTTIITLLTAIDISGNRLQGEIPKSIGLLKNLIVLNLSSNGFSGNIPSSMANLTELESLDLSHNKLSGQIPPALGVLTSLSKIVVSHNQLTGPIPQGTQFQTQDASCFEDNLGLCGRPLSKSCGDKDREKSQEPESEEKEEEGVLSWTAAAIALTPGVIIGFTIGHIVITQKPHWLVKIFGMTSFTHPFVTRWCI</sequence>
<dbReference type="OrthoDB" id="442066at2759"/>
<keyword evidence="5 13" id="KW-0812">Transmembrane</keyword>
<proteinExistence type="inferred from homology"/>
<dbReference type="EMBL" id="CACVBM020001729">
    <property type="protein sequence ID" value="CAA7058652.1"/>
    <property type="molecule type" value="Genomic_DNA"/>
</dbReference>
<evidence type="ECO:0000256" key="2">
    <source>
        <dbReference type="ARBA" id="ARBA00009592"/>
    </source>
</evidence>
<name>A0A6D2L1L3_9BRAS</name>
<evidence type="ECO:0000256" key="8">
    <source>
        <dbReference type="ARBA" id="ARBA00022989"/>
    </source>
</evidence>
<dbReference type="Gene3D" id="3.80.10.10">
    <property type="entry name" value="Ribonuclease Inhibitor"/>
    <property type="match status" value="3"/>
</dbReference>
<dbReference type="Pfam" id="PF00560">
    <property type="entry name" value="LRR_1"/>
    <property type="match status" value="5"/>
</dbReference>
<dbReference type="PRINTS" id="PR00019">
    <property type="entry name" value="LEURICHRPT"/>
</dbReference>
<feature type="signal peptide" evidence="14">
    <location>
        <begin position="1"/>
        <end position="31"/>
    </location>
</feature>
<keyword evidence="9 13" id="KW-0472">Membrane</keyword>
<protein>
    <submittedName>
        <fullName evidence="17">Uncharacterized protein</fullName>
    </submittedName>
</protein>
<evidence type="ECO:0000256" key="9">
    <source>
        <dbReference type="ARBA" id="ARBA00023136"/>
    </source>
</evidence>
<dbReference type="InterPro" id="IPR013210">
    <property type="entry name" value="LRR_N_plant-typ"/>
</dbReference>
<dbReference type="Pfam" id="PF13855">
    <property type="entry name" value="LRR_8"/>
    <property type="match status" value="2"/>
</dbReference>
<organism evidence="17 18">
    <name type="scientific">Microthlaspi erraticum</name>
    <dbReference type="NCBI Taxonomy" id="1685480"/>
    <lineage>
        <taxon>Eukaryota</taxon>
        <taxon>Viridiplantae</taxon>
        <taxon>Streptophyta</taxon>
        <taxon>Embryophyta</taxon>
        <taxon>Tracheophyta</taxon>
        <taxon>Spermatophyta</taxon>
        <taxon>Magnoliopsida</taxon>
        <taxon>eudicotyledons</taxon>
        <taxon>Gunneridae</taxon>
        <taxon>Pentapetalae</taxon>
        <taxon>rosids</taxon>
        <taxon>malvids</taxon>
        <taxon>Brassicales</taxon>
        <taxon>Brassicaceae</taxon>
        <taxon>Coluteocarpeae</taxon>
        <taxon>Microthlaspi</taxon>
    </lineage>
</organism>
<evidence type="ECO:0000259" key="16">
    <source>
        <dbReference type="Pfam" id="PF23598"/>
    </source>
</evidence>